<gene>
    <name evidence="1" type="ORF">UFOVP29_261</name>
</gene>
<proteinExistence type="predicted"/>
<dbReference type="InterPro" id="IPR031997">
    <property type="entry name" value="T4-gp15_tss"/>
</dbReference>
<dbReference type="EMBL" id="LR796167">
    <property type="protein sequence ID" value="CAB4123102.1"/>
    <property type="molecule type" value="Genomic_DNA"/>
</dbReference>
<dbReference type="Pfam" id="PF16724">
    <property type="entry name" value="T4-gp15_tss"/>
    <property type="match status" value="1"/>
</dbReference>
<dbReference type="Gene3D" id="3.30.2000.40">
    <property type="entry name" value="Myoviridae tail sheath stabiliser"/>
    <property type="match status" value="1"/>
</dbReference>
<evidence type="ECO:0000313" key="1">
    <source>
        <dbReference type="EMBL" id="CAB4123102.1"/>
    </source>
</evidence>
<protein>
    <submittedName>
        <fullName evidence="1">Myoviridae tail sheath stabiliser</fullName>
    </submittedName>
</protein>
<name>A0A6J5KPK6_9CAUD</name>
<reference evidence="1" key="1">
    <citation type="submission" date="2020-04" db="EMBL/GenBank/DDBJ databases">
        <authorList>
            <person name="Chiriac C."/>
            <person name="Salcher M."/>
            <person name="Ghai R."/>
            <person name="Kavagutti S V."/>
        </authorList>
    </citation>
    <scope>NUCLEOTIDE SEQUENCE</scope>
</reference>
<sequence>MIALPARIIAWPSWANNMQYFYSGQIRNYRLQIIRAFSNFYIKYGTGELVRVPCRYGDPSRIAENVVRGGSENKVLSCPFITCYISGITMSSTRRQDPSFVDTVQVNERLYDEETQKYGSDIGNRYTVQRYMPVPYDITVQVDIWTNNLDQKEQLAEQILVLYNPSVEIQTSVNPLDWSVLSLLEMQDNITWTSRSIPQGTDNPIDVMTMTFKVPVWINPPAKVKRQAIIHEIITDIVDVTGAQNVRDVNWESAEFLTRIFTEPGDHGINIISENGQTKLQLSTAAGLLTDPDRNATVVWGTANPDLTVGDQFTWNGHNCEVTSNIVAVATESFNSQTPSGYTCMLFNGNQPQFINYTNLDMTFSEVTPGVLSTLGLPASYPGGNFAWWRLLQAYGNFKSYSQYNTSGSKLKVRLTDDVSPSGPGVVGYLDYDVNNQNQMIWRIDQTTLPGTQIANIDAVINPEKTGPDSGLPAAATGHRYLLTANMAQDNLIWGTLAAAADTIVEYDGAEWFVAWDPASNQDITYWIYNEYSNKYLLWQNNQWQNFMSGLYRPGQWSLSI</sequence>
<organism evidence="1">
    <name type="scientific">uncultured Caudovirales phage</name>
    <dbReference type="NCBI Taxonomy" id="2100421"/>
    <lineage>
        <taxon>Viruses</taxon>
        <taxon>Duplodnaviria</taxon>
        <taxon>Heunggongvirae</taxon>
        <taxon>Uroviricota</taxon>
        <taxon>Caudoviricetes</taxon>
        <taxon>Peduoviridae</taxon>
        <taxon>Maltschvirus</taxon>
        <taxon>Maltschvirus maltsch</taxon>
    </lineage>
</organism>
<accession>A0A6J5KPK6</accession>
<dbReference type="InterPro" id="IPR038553">
    <property type="entry name" value="T4-gp15_tss_sf"/>
</dbReference>